<dbReference type="NCBIfam" id="TIGR03639">
    <property type="entry name" value="cas1_NMENI"/>
    <property type="match status" value="1"/>
</dbReference>
<evidence type="ECO:0000256" key="1">
    <source>
        <dbReference type="ARBA" id="ARBA00022722"/>
    </source>
</evidence>
<dbReference type="NCBIfam" id="TIGR00287">
    <property type="entry name" value="cas1"/>
    <property type="match status" value="1"/>
</dbReference>
<keyword evidence="7" id="KW-0238">DNA-binding</keyword>
<keyword evidence="6" id="KW-0051">Antiviral defense</keyword>
<dbReference type="GO" id="GO:0043571">
    <property type="term" value="P:maintenance of CRISPR repeat elements"/>
    <property type="evidence" value="ECO:0007669"/>
    <property type="project" value="InterPro"/>
</dbReference>
<keyword evidence="5" id="KW-0460">Magnesium</keyword>
<protein>
    <recommendedName>
        <fullName evidence="12">CRISPR-associated endonuclease Cas1</fullName>
    </recommendedName>
</protein>
<evidence type="ECO:0000313" key="11">
    <source>
        <dbReference type="Proteomes" id="UP000077421"/>
    </source>
</evidence>
<keyword evidence="4" id="KW-0378">Hydrolase</keyword>
<dbReference type="GO" id="GO:0004520">
    <property type="term" value="F:DNA endonuclease activity"/>
    <property type="evidence" value="ECO:0007669"/>
    <property type="project" value="InterPro"/>
</dbReference>
<keyword evidence="1" id="KW-0540">Nuclease</keyword>
<dbReference type="PANTHER" id="PTHR34353:SF2">
    <property type="entry name" value="CRISPR-ASSOCIATED ENDONUCLEASE CAS1 1"/>
    <property type="match status" value="1"/>
</dbReference>
<evidence type="ECO:0000256" key="6">
    <source>
        <dbReference type="ARBA" id="ARBA00023118"/>
    </source>
</evidence>
<gene>
    <name evidence="10" type="ORF">AYW79_09040</name>
</gene>
<evidence type="ECO:0008006" key="12">
    <source>
        <dbReference type="Google" id="ProtNLM"/>
    </source>
</evidence>
<dbReference type="AlphaFoldDB" id="A0A853KBI4"/>
<organism evidence="10 11">
    <name type="scientific">Ferroacidibacillus organovorans</name>
    <dbReference type="NCBI Taxonomy" id="1765683"/>
    <lineage>
        <taxon>Bacteria</taxon>
        <taxon>Bacillati</taxon>
        <taxon>Bacillota</taxon>
        <taxon>Bacilli</taxon>
        <taxon>Bacillales</taxon>
        <taxon>Alicyclobacillaceae</taxon>
        <taxon>Ferroacidibacillus</taxon>
    </lineage>
</organism>
<dbReference type="InterPro" id="IPR042206">
    <property type="entry name" value="CRISPR-assoc_Cas1_C"/>
</dbReference>
<dbReference type="GO" id="GO:0003677">
    <property type="term" value="F:DNA binding"/>
    <property type="evidence" value="ECO:0007669"/>
    <property type="project" value="UniProtKB-KW"/>
</dbReference>
<keyword evidence="2" id="KW-0479">Metal-binding</keyword>
<dbReference type="InterPro" id="IPR002729">
    <property type="entry name" value="CRISPR-assoc_Cas1"/>
</dbReference>
<sequence length="262" mass="29392">MLEDRATIVTSALLSKLAEFNISLYTCDEKHLPNGVMIAYNQHSRALKVLKSQLHMNRPFAKRLWQSIVKRKIENQAGCLEQAGCQGGSRLRTLARTVESGDRSNVESHAARLYFQSLFSESFVRRNDDFANSAMNYGYAIVRGQVARALCSYGYLPSIGLHHHSELNNFNLADDFMEPFRPIVDLLVASELTGDEHDDLTPRHKQCLYGVLAQEVLVNNQKFNVTAAIDVMVSSFTHSISTLDPGDLLLPSITAIRTEVYE</sequence>
<dbReference type="GO" id="GO:0046872">
    <property type="term" value="F:metal ion binding"/>
    <property type="evidence" value="ECO:0007669"/>
    <property type="project" value="UniProtKB-KW"/>
</dbReference>
<dbReference type="EMBL" id="LSUQ01000025">
    <property type="protein sequence ID" value="OAG93714.1"/>
    <property type="molecule type" value="Genomic_DNA"/>
</dbReference>
<dbReference type="GO" id="GO:0016787">
    <property type="term" value="F:hydrolase activity"/>
    <property type="evidence" value="ECO:0007669"/>
    <property type="project" value="UniProtKB-KW"/>
</dbReference>
<dbReference type="InterPro" id="IPR050646">
    <property type="entry name" value="Cas1"/>
</dbReference>
<keyword evidence="3" id="KW-0255">Endonuclease</keyword>
<reference evidence="10 11" key="1">
    <citation type="submission" date="2016-02" db="EMBL/GenBank/DDBJ databases">
        <title>Draft genome sequence of Acidibacillus ferrooxidans SLC66.</title>
        <authorList>
            <person name="Oliveira G."/>
            <person name="Nancucheo I."/>
            <person name="Dall'Agnol H."/>
            <person name="Johnson B."/>
            <person name="Oliveira R."/>
            <person name="Nunes G.L."/>
            <person name="Tzotzos G."/>
            <person name="Orellana S.C."/>
            <person name="Salim A.C."/>
            <person name="Araujo F.M."/>
        </authorList>
    </citation>
    <scope>NUCLEOTIDE SEQUENCE [LARGE SCALE GENOMIC DNA]</scope>
    <source>
        <strain evidence="10 11">SLC66</strain>
    </source>
</reference>
<dbReference type="PANTHER" id="PTHR34353">
    <property type="entry name" value="CRISPR-ASSOCIATED ENDONUCLEASE CAS1 1"/>
    <property type="match status" value="1"/>
</dbReference>
<comment type="caution">
    <text evidence="10">The sequence shown here is derived from an EMBL/GenBank/DDBJ whole genome shotgun (WGS) entry which is preliminary data.</text>
</comment>
<dbReference type="InterPro" id="IPR019855">
    <property type="entry name" value="CRISPR-assoc_Cas1_NMENI"/>
</dbReference>
<evidence type="ECO:0000256" key="5">
    <source>
        <dbReference type="ARBA" id="ARBA00022842"/>
    </source>
</evidence>
<evidence type="ECO:0000313" key="10">
    <source>
        <dbReference type="EMBL" id="OAG93714.1"/>
    </source>
</evidence>
<dbReference type="Proteomes" id="UP000077421">
    <property type="component" value="Unassembled WGS sequence"/>
</dbReference>
<name>A0A853KBI4_9BACL</name>
<evidence type="ECO:0000256" key="8">
    <source>
        <dbReference type="ARBA" id="ARBA00023211"/>
    </source>
</evidence>
<evidence type="ECO:0000256" key="3">
    <source>
        <dbReference type="ARBA" id="ARBA00022759"/>
    </source>
</evidence>
<accession>A0A853KBI4</accession>
<evidence type="ECO:0000256" key="7">
    <source>
        <dbReference type="ARBA" id="ARBA00023125"/>
    </source>
</evidence>
<comment type="subunit">
    <text evidence="9">Homodimer, forms a heterotetramer with a Cas2 homodimer.</text>
</comment>
<dbReference type="Pfam" id="PF01867">
    <property type="entry name" value="Cas_Cas1"/>
    <property type="match status" value="1"/>
</dbReference>
<evidence type="ECO:0000256" key="4">
    <source>
        <dbReference type="ARBA" id="ARBA00022801"/>
    </source>
</evidence>
<keyword evidence="8" id="KW-0464">Manganese</keyword>
<proteinExistence type="predicted"/>
<dbReference type="Gene3D" id="1.20.120.920">
    <property type="entry name" value="CRISPR-associated endonuclease Cas1, C-terminal domain"/>
    <property type="match status" value="1"/>
</dbReference>
<evidence type="ECO:0000256" key="2">
    <source>
        <dbReference type="ARBA" id="ARBA00022723"/>
    </source>
</evidence>
<dbReference type="GO" id="GO:0051607">
    <property type="term" value="P:defense response to virus"/>
    <property type="evidence" value="ECO:0007669"/>
    <property type="project" value="UniProtKB-KW"/>
</dbReference>
<evidence type="ECO:0000256" key="9">
    <source>
        <dbReference type="ARBA" id="ARBA00038592"/>
    </source>
</evidence>